<dbReference type="GO" id="GO:0003677">
    <property type="term" value="F:DNA binding"/>
    <property type="evidence" value="ECO:0007669"/>
    <property type="project" value="UniProtKB-UniRule"/>
</dbReference>
<accession>A0A0P8BR93</accession>
<dbReference type="PANTHER" id="PTHR33217">
    <property type="entry name" value="TRANSPOSASE FOR INSERTION SEQUENCE ELEMENT IS1081"/>
    <property type="match status" value="1"/>
</dbReference>
<comment type="function">
    <text evidence="1 6">Required for the transposition of the insertion element.</text>
</comment>
<comment type="similarity">
    <text evidence="2 6">Belongs to the transposase mutator family.</text>
</comment>
<keyword evidence="3 6" id="KW-0815">Transposition</keyword>
<dbReference type="PANTHER" id="PTHR33217:SF7">
    <property type="entry name" value="TRANSPOSASE FOR INSERTION SEQUENCE ELEMENT IS1081"/>
    <property type="match status" value="1"/>
</dbReference>
<dbReference type="Pfam" id="PF00872">
    <property type="entry name" value="Transposase_mut"/>
    <property type="match status" value="2"/>
</dbReference>
<organism evidence="7 8">
    <name type="scientific">Phormidesmis priestleyi Ana</name>
    <dbReference type="NCBI Taxonomy" id="1666911"/>
    <lineage>
        <taxon>Bacteria</taxon>
        <taxon>Bacillati</taxon>
        <taxon>Cyanobacteriota</taxon>
        <taxon>Cyanophyceae</taxon>
        <taxon>Leptolyngbyales</taxon>
        <taxon>Leptolyngbyaceae</taxon>
        <taxon>Phormidesmis</taxon>
    </lineage>
</organism>
<keyword evidence="4 6" id="KW-0238">DNA-binding</keyword>
<reference evidence="7 8" key="1">
    <citation type="submission" date="2015-09" db="EMBL/GenBank/DDBJ databases">
        <title>Identification and resolution of microdiversity through metagenomic sequencing of parallel consortia.</title>
        <authorList>
            <person name="Nelson W.C."/>
            <person name="Romine M.F."/>
            <person name="Lindemann S.R."/>
        </authorList>
    </citation>
    <scope>NUCLEOTIDE SEQUENCE [LARGE SCALE GENOMIC DNA]</scope>
    <source>
        <strain evidence="7">Ana</strain>
    </source>
</reference>
<evidence type="ECO:0000256" key="1">
    <source>
        <dbReference type="ARBA" id="ARBA00002190"/>
    </source>
</evidence>
<proteinExistence type="inferred from homology"/>
<evidence type="ECO:0000313" key="7">
    <source>
        <dbReference type="EMBL" id="KPQ31132.1"/>
    </source>
</evidence>
<name>A0A0P8BR93_9CYAN</name>
<dbReference type="GO" id="GO:0004803">
    <property type="term" value="F:transposase activity"/>
    <property type="evidence" value="ECO:0007669"/>
    <property type="project" value="UniProtKB-UniRule"/>
</dbReference>
<dbReference type="AlphaFoldDB" id="A0A0P8BR93"/>
<dbReference type="InterPro" id="IPR001207">
    <property type="entry name" value="Transposase_mutator"/>
</dbReference>
<evidence type="ECO:0000256" key="4">
    <source>
        <dbReference type="ARBA" id="ARBA00023125"/>
    </source>
</evidence>
<evidence type="ECO:0000256" key="2">
    <source>
        <dbReference type="ARBA" id="ARBA00010961"/>
    </source>
</evidence>
<comment type="caution">
    <text evidence="7">The sequence shown here is derived from an EMBL/GenBank/DDBJ whole genome shotgun (WGS) entry which is preliminary data.</text>
</comment>
<keyword evidence="6" id="KW-0814">Transposable element</keyword>
<dbReference type="EMBL" id="LJZR01000124">
    <property type="protein sequence ID" value="KPQ31132.1"/>
    <property type="molecule type" value="Genomic_DNA"/>
</dbReference>
<dbReference type="GO" id="GO:0006313">
    <property type="term" value="P:DNA transposition"/>
    <property type="evidence" value="ECO:0007669"/>
    <property type="project" value="UniProtKB-UniRule"/>
</dbReference>
<protein>
    <recommendedName>
        <fullName evidence="6">Mutator family transposase</fullName>
    </recommendedName>
</protein>
<dbReference type="STRING" id="1666911.HLUCCA11_24370"/>
<sequence>MGVTKATLESALVEELAAERSRQNGRLGRRSGYFSRVLDTEHGRIESLRVPKLRSGNKARQWQILQRYHRGLGSLLNFTLSLYVMGLSLRDLQEALYHLLGSVLSVSAINRVTIEAQIHMDSHRQAKLTKTPPILIVDGVWVDIQYPSVETKVDRAGHVRQIRQAQERVVLTALAVWPDGTYETLHYEIAKQEDIQGWEAFFEHLIERGLDPSAVELVVSDGTLGLPAAMAKWLPRAKQQRCITHKVRRIKDYLSYAQLPGQDEQGQPLSVSKAKQQRCYQIQNDAYDIYKAEDASEAKQRLATFVEKWQPIEPKAVQTFKRNIELTFSFYQFNKLLHPRIRTSNLLERLFEEFRRKSDEIGAFPNEQSCLTVFFLVVQRDHAKHDRSSMAKN</sequence>
<keyword evidence="5 6" id="KW-0233">DNA recombination</keyword>
<dbReference type="Proteomes" id="UP000050465">
    <property type="component" value="Unassembled WGS sequence"/>
</dbReference>
<gene>
    <name evidence="7" type="ORF">HLUCCA11_24370</name>
</gene>
<evidence type="ECO:0000256" key="6">
    <source>
        <dbReference type="RuleBase" id="RU365089"/>
    </source>
</evidence>
<evidence type="ECO:0000313" key="8">
    <source>
        <dbReference type="Proteomes" id="UP000050465"/>
    </source>
</evidence>
<evidence type="ECO:0000256" key="3">
    <source>
        <dbReference type="ARBA" id="ARBA00022578"/>
    </source>
</evidence>
<evidence type="ECO:0000256" key="5">
    <source>
        <dbReference type="ARBA" id="ARBA00023172"/>
    </source>
</evidence>